<dbReference type="InParanoid" id="A0A0Q3G0P1"/>
<dbReference type="Gramene" id="KQK05095">
    <property type="protein sequence ID" value="KQK05095"/>
    <property type="gene ID" value="BRADI_2g17947v3"/>
</dbReference>
<dbReference type="PROSITE" id="PS50006">
    <property type="entry name" value="FHA_DOMAIN"/>
    <property type="match status" value="1"/>
</dbReference>
<keyword evidence="1" id="KW-0539">Nucleus</keyword>
<accession>A0A0Q3G0P1</accession>
<dbReference type="CDD" id="cd22701">
    <property type="entry name" value="FHA_FKH1-like"/>
    <property type="match status" value="1"/>
</dbReference>
<dbReference type="EnsemblPlants" id="KQK05095">
    <property type="protein sequence ID" value="KQK05095"/>
    <property type="gene ID" value="BRADI_2g17947v3"/>
</dbReference>
<dbReference type="OrthoDB" id="691130at2759"/>
<dbReference type="Gene3D" id="2.60.200.20">
    <property type="match status" value="1"/>
</dbReference>
<evidence type="ECO:0000313" key="3">
    <source>
        <dbReference type="EMBL" id="KQK05095.2"/>
    </source>
</evidence>
<evidence type="ECO:0000313" key="5">
    <source>
        <dbReference type="Proteomes" id="UP000008810"/>
    </source>
</evidence>
<evidence type="ECO:0000259" key="2">
    <source>
        <dbReference type="PROSITE" id="PS50006"/>
    </source>
</evidence>
<name>A0A0Q3G0P1_BRADI</name>
<organism evidence="3">
    <name type="scientific">Brachypodium distachyon</name>
    <name type="common">Purple false brome</name>
    <name type="synonym">Trachynia distachya</name>
    <dbReference type="NCBI Taxonomy" id="15368"/>
    <lineage>
        <taxon>Eukaryota</taxon>
        <taxon>Viridiplantae</taxon>
        <taxon>Streptophyta</taxon>
        <taxon>Embryophyta</taxon>
        <taxon>Tracheophyta</taxon>
        <taxon>Spermatophyta</taxon>
        <taxon>Magnoliopsida</taxon>
        <taxon>Liliopsida</taxon>
        <taxon>Poales</taxon>
        <taxon>Poaceae</taxon>
        <taxon>BOP clade</taxon>
        <taxon>Pooideae</taxon>
        <taxon>Stipodae</taxon>
        <taxon>Brachypodieae</taxon>
        <taxon>Brachypodium</taxon>
    </lineage>
</organism>
<dbReference type="GO" id="GO:0006355">
    <property type="term" value="P:regulation of DNA-templated transcription"/>
    <property type="evidence" value="ECO:0000318"/>
    <property type="project" value="GO_Central"/>
</dbReference>
<protein>
    <recommendedName>
        <fullName evidence="2">FHA domain-containing protein</fullName>
    </recommendedName>
</protein>
<dbReference type="Proteomes" id="UP000008810">
    <property type="component" value="Chromosome 2"/>
</dbReference>
<reference evidence="3" key="2">
    <citation type="submission" date="2017-06" db="EMBL/GenBank/DDBJ databases">
        <title>WGS assembly of Brachypodium distachyon.</title>
        <authorList>
            <consortium name="The International Brachypodium Initiative"/>
            <person name="Lucas S."/>
            <person name="Harmon-Smith M."/>
            <person name="Lail K."/>
            <person name="Tice H."/>
            <person name="Grimwood J."/>
            <person name="Bruce D."/>
            <person name="Barry K."/>
            <person name="Shu S."/>
            <person name="Lindquist E."/>
            <person name="Wang M."/>
            <person name="Pitluck S."/>
            <person name="Vogel J.P."/>
            <person name="Garvin D.F."/>
            <person name="Mockler T.C."/>
            <person name="Schmutz J."/>
            <person name="Rokhsar D."/>
            <person name="Bevan M.W."/>
        </authorList>
    </citation>
    <scope>NUCLEOTIDE SEQUENCE</scope>
    <source>
        <strain evidence="3">Bd21</strain>
    </source>
</reference>
<dbReference type="ExpressionAtlas" id="A0A0Q3G0P1">
    <property type="expression patterns" value="baseline"/>
</dbReference>
<evidence type="ECO:0000313" key="4">
    <source>
        <dbReference type="EnsemblPlants" id="KQK05095"/>
    </source>
</evidence>
<proteinExistence type="predicted"/>
<keyword evidence="5" id="KW-1185">Reference proteome</keyword>
<dbReference type="AlphaFoldDB" id="A0A0Q3G0P1"/>
<dbReference type="STRING" id="15368.A0A0Q3G0P1"/>
<dbReference type="InterPro" id="IPR000253">
    <property type="entry name" value="FHA_dom"/>
</dbReference>
<dbReference type="PANTHER" id="PTHR21712:SF29">
    <property type="entry name" value="PRE-RRNA-PROCESSING PROTEIN FHL1"/>
    <property type="match status" value="1"/>
</dbReference>
<evidence type="ECO:0000256" key="1">
    <source>
        <dbReference type="ARBA" id="ARBA00023242"/>
    </source>
</evidence>
<dbReference type="InterPro" id="IPR008984">
    <property type="entry name" value="SMAD_FHA_dom_sf"/>
</dbReference>
<dbReference type="GO" id="GO:0005634">
    <property type="term" value="C:nucleus"/>
    <property type="evidence" value="ECO:0000318"/>
    <property type="project" value="GO_Central"/>
</dbReference>
<dbReference type="GO" id="GO:0043565">
    <property type="term" value="F:sequence-specific DNA binding"/>
    <property type="evidence" value="ECO:0000318"/>
    <property type="project" value="GO_Central"/>
</dbReference>
<reference evidence="3 4" key="1">
    <citation type="journal article" date="2010" name="Nature">
        <title>Genome sequencing and analysis of the model grass Brachypodium distachyon.</title>
        <authorList>
            <consortium name="International Brachypodium Initiative"/>
        </authorList>
    </citation>
    <scope>NUCLEOTIDE SEQUENCE [LARGE SCALE GENOMIC DNA]</scope>
    <source>
        <strain evidence="3 4">Bd21</strain>
    </source>
</reference>
<dbReference type="EMBL" id="CM000881">
    <property type="protein sequence ID" value="KQK05095.2"/>
    <property type="molecule type" value="Genomic_DNA"/>
</dbReference>
<sequence>MNARTKSLSADGKSSTIGYSLDAGFALLQGKKKSFVMQDYEIIVGHNTGKWKVDFDLTTIGGSKKNISPHHARIFFDFKNHHFSLQVLSMKGCTIQGVFSLPDKDPIKLKSQDLIEIGDAKFYFLLPSCSISDSFCAWRTQTLSQPLSSSSLPPSYPFSINFRGSSCVIGSPSDVAGHTHIPSHPGHPHLSDLCGNSCGHGWVDGDHGITVGTETQGTSMAQSKRSSDELDTNCGPINIEPLGEHDVNIGIDMDKQRVTNPSLFLKIVVMLKQDSKLNTMSMMRKILSHVITLGANNCKPGEWMPMKKLHAKLTKHFSKIWPSWKVQKYLAPEDGSSTGTLGKPWQNLLELLLKHPEHFVTNTICRGTTSEFVSLASLLDTVFLT</sequence>
<dbReference type="PANTHER" id="PTHR21712">
    <property type="entry name" value="PRE-RRNA-PROCESSING PROTEIN FHL1"/>
    <property type="match status" value="1"/>
</dbReference>
<dbReference type="Pfam" id="PF00498">
    <property type="entry name" value="FHA"/>
    <property type="match status" value="1"/>
</dbReference>
<dbReference type="SUPFAM" id="SSF49879">
    <property type="entry name" value="SMAD/FHA domain"/>
    <property type="match status" value="1"/>
</dbReference>
<dbReference type="GO" id="GO:0060962">
    <property type="term" value="P:regulation of ribosomal protein gene transcription by RNA polymerase II"/>
    <property type="evidence" value="ECO:0007669"/>
    <property type="project" value="InterPro"/>
</dbReference>
<feature type="domain" description="FHA" evidence="2">
    <location>
        <begin position="42"/>
        <end position="100"/>
    </location>
</feature>
<reference evidence="4" key="3">
    <citation type="submission" date="2018-08" db="UniProtKB">
        <authorList>
            <consortium name="EnsemblPlants"/>
        </authorList>
    </citation>
    <scope>IDENTIFICATION</scope>
    <source>
        <strain evidence="4">cv. Bd21</strain>
    </source>
</reference>
<dbReference type="InterPro" id="IPR045178">
    <property type="entry name" value="Fhl1/FHA1"/>
</dbReference>
<gene>
    <name evidence="3" type="ORF">BRADI_2g17947v3</name>
</gene>